<gene>
    <name evidence="2" type="ORF">Harman_21030</name>
</gene>
<accession>A0A4C2EI27</accession>
<proteinExistence type="predicted"/>
<protein>
    <recommendedName>
        <fullName evidence="1">Halobacterial output domain-containing protein</fullName>
    </recommendedName>
</protein>
<organism evidence="2 3">
    <name type="scientific">Haloarcula mannanilytica</name>
    <dbReference type="NCBI Taxonomy" id="2509225"/>
    <lineage>
        <taxon>Archaea</taxon>
        <taxon>Methanobacteriati</taxon>
        <taxon>Methanobacteriota</taxon>
        <taxon>Stenosarchaea group</taxon>
        <taxon>Halobacteria</taxon>
        <taxon>Halobacteriales</taxon>
        <taxon>Haloarculaceae</taxon>
        <taxon>Haloarcula</taxon>
    </lineage>
</organism>
<comment type="caution">
    <text evidence="2">The sequence shown here is derived from an EMBL/GenBank/DDBJ whole genome shotgun (WGS) entry which is preliminary data.</text>
</comment>
<name>A0A4C2EI27_9EURY</name>
<evidence type="ECO:0000313" key="2">
    <source>
        <dbReference type="EMBL" id="GCF14168.1"/>
    </source>
</evidence>
<dbReference type="Pfam" id="PF18545">
    <property type="entry name" value="HalOD1"/>
    <property type="match status" value="1"/>
</dbReference>
<dbReference type="Proteomes" id="UP000304382">
    <property type="component" value="Unassembled WGS sequence"/>
</dbReference>
<dbReference type="AlphaFoldDB" id="A0A4C2EI27"/>
<sequence length="80" mass="8400">MIRDQGSDDWVSPEPASDVIIDSVLEATDLSADNIASLDTYVDSEALREVVVEGGAESVTFTIEGHDVTVTADSAVSVDT</sequence>
<dbReference type="EMBL" id="BIXZ01000002">
    <property type="protein sequence ID" value="GCF14168.1"/>
    <property type="molecule type" value="Genomic_DNA"/>
</dbReference>
<reference evidence="2 3" key="1">
    <citation type="submission" date="2019-02" db="EMBL/GenBank/DDBJ databases">
        <title>Haloarcula mannanilyticum sp. nov., a mannan degrading haloarchaeon isolated from commercial salt.</title>
        <authorList>
            <person name="Enomoto S."/>
            <person name="Shimane Y."/>
            <person name="Kamekura M."/>
            <person name="Ito T."/>
            <person name="Moriya O."/>
            <person name="Ihara K."/>
            <person name="Takahashi-Ando N."/>
            <person name="Fukushima Y."/>
            <person name="Yoshida Y."/>
            <person name="Usama R."/>
            <person name="Takai K."/>
            <person name="Minegishi H."/>
        </authorList>
    </citation>
    <scope>NUCLEOTIDE SEQUENCE [LARGE SCALE GENOMIC DNA]</scope>
    <source>
        <strain evidence="2 3">MD130-1</strain>
    </source>
</reference>
<evidence type="ECO:0000313" key="3">
    <source>
        <dbReference type="Proteomes" id="UP000304382"/>
    </source>
</evidence>
<keyword evidence="3" id="KW-1185">Reference proteome</keyword>
<dbReference type="InterPro" id="IPR040624">
    <property type="entry name" value="HalOD1"/>
</dbReference>
<evidence type="ECO:0000259" key="1">
    <source>
        <dbReference type="Pfam" id="PF18545"/>
    </source>
</evidence>
<feature type="domain" description="Halobacterial output" evidence="1">
    <location>
        <begin position="14"/>
        <end position="79"/>
    </location>
</feature>